<comment type="caution">
    <text evidence="9">The sequence shown here is derived from an EMBL/GenBank/DDBJ whole genome shotgun (WGS) entry which is preliminary data.</text>
</comment>
<keyword evidence="5" id="KW-0347">Helicase</keyword>
<dbReference type="InterPro" id="IPR001650">
    <property type="entry name" value="Helicase_C-like"/>
</dbReference>
<evidence type="ECO:0000256" key="5">
    <source>
        <dbReference type="RuleBase" id="RU365068"/>
    </source>
</evidence>
<keyword evidence="1 5" id="KW-0547">Nucleotide-binding</keyword>
<dbReference type="GO" id="GO:0016787">
    <property type="term" value="F:hydrolase activity"/>
    <property type="evidence" value="ECO:0007669"/>
    <property type="project" value="UniProtKB-KW"/>
</dbReference>
<dbReference type="InterPro" id="IPR014001">
    <property type="entry name" value="Helicase_ATP-bd"/>
</dbReference>
<keyword evidence="4 5" id="KW-0694">RNA-binding</keyword>
<feature type="domain" description="Helicase C-terminal" evidence="8">
    <location>
        <begin position="308"/>
        <end position="475"/>
    </location>
</feature>
<sequence>MPTVMLSRSLSRSFNHFRTISLMPPRKKVRLQSSTAASSPPVQPVTLPSSSNRSHFTDDKFQDLPISSHLKRNIKHEFMTEVQAATIQPALAGRDLLVQAKTGTGKTVAFLLPAIETLFRSPNSRNGTAILVLSPTRELAQQISNEAQTLLPASQLRIATVTGGTNNPRKDLERLLGTEHDVVVATPGRLHDYFTGERKAEVVAKFDGLQTLILDEVDRLLDGGFAKELDGVVKALPNTKRQNLFFSATVPNKVKETARQYNNGSDYLFISTLKENEINTHQHVHQSYIITPFTDHIPTILALLRLDSLKHALDHVTTSTPTLSPGSRGRTSNSKVMVFFPTARHAEFAARVLKSESLKQSLPSVYEVHSRRSQNKRNQDTEAFRDAPNAIMLCSDVSARGLDVPGVTLVIQAGLPSSAEQYVHRLGRTARAGAEGQGVIILDHAEQSFLFSHAMKKATTVTPFSSSPSSHEAKEFDTYKKSYSQHVDNILGTIATRERDSAMKAYAAWLGYYKGQSKTTKWSSEQLVAEANRYAKDSLGWKEASPPPLQAKTVGKMGLKGVKGLNIERPPKL</sequence>
<organism evidence="9 10">
    <name type="scientific">Collybiopsis confluens</name>
    <dbReference type="NCBI Taxonomy" id="2823264"/>
    <lineage>
        <taxon>Eukaryota</taxon>
        <taxon>Fungi</taxon>
        <taxon>Dikarya</taxon>
        <taxon>Basidiomycota</taxon>
        <taxon>Agaricomycotina</taxon>
        <taxon>Agaricomycetes</taxon>
        <taxon>Agaricomycetidae</taxon>
        <taxon>Agaricales</taxon>
        <taxon>Marasmiineae</taxon>
        <taxon>Omphalotaceae</taxon>
        <taxon>Collybiopsis</taxon>
    </lineage>
</organism>
<keyword evidence="2 5" id="KW-0378">Hydrolase</keyword>
<comment type="function">
    <text evidence="5">RNA helicase.</text>
</comment>
<dbReference type="CDD" id="cd18787">
    <property type="entry name" value="SF2_C_DEAD"/>
    <property type="match status" value="1"/>
</dbReference>
<dbReference type="InterPro" id="IPR011545">
    <property type="entry name" value="DEAD/DEAH_box_helicase_dom"/>
</dbReference>
<reference evidence="9 10" key="1">
    <citation type="journal article" date="2020" name="ISME J.">
        <title>Uncovering the hidden diversity of litter-decomposition mechanisms in mushroom-forming fungi.</title>
        <authorList>
            <person name="Floudas D."/>
            <person name="Bentzer J."/>
            <person name="Ahren D."/>
            <person name="Johansson T."/>
            <person name="Persson P."/>
            <person name="Tunlid A."/>
        </authorList>
    </citation>
    <scope>NUCLEOTIDE SEQUENCE [LARGE SCALE GENOMIC DNA]</scope>
    <source>
        <strain evidence="9 10">CBS 406.79</strain>
    </source>
</reference>
<evidence type="ECO:0000256" key="2">
    <source>
        <dbReference type="ARBA" id="ARBA00022801"/>
    </source>
</evidence>
<keyword evidence="3 5" id="KW-0067">ATP-binding</keyword>
<comment type="similarity">
    <text evidence="5">Belongs to the DEAD box helicase family.</text>
</comment>
<dbReference type="GO" id="GO:0005524">
    <property type="term" value="F:ATP binding"/>
    <property type="evidence" value="ECO:0007669"/>
    <property type="project" value="UniProtKB-UniRule"/>
</dbReference>
<dbReference type="SMART" id="SM00490">
    <property type="entry name" value="HELICc"/>
    <property type="match status" value="1"/>
</dbReference>
<evidence type="ECO:0000256" key="1">
    <source>
        <dbReference type="ARBA" id="ARBA00022741"/>
    </source>
</evidence>
<dbReference type="SUPFAM" id="SSF52540">
    <property type="entry name" value="P-loop containing nucleoside triphosphate hydrolases"/>
    <property type="match status" value="2"/>
</dbReference>
<evidence type="ECO:0000256" key="6">
    <source>
        <dbReference type="SAM" id="MobiDB-lite"/>
    </source>
</evidence>
<dbReference type="PROSITE" id="PS51192">
    <property type="entry name" value="HELICASE_ATP_BIND_1"/>
    <property type="match status" value="1"/>
</dbReference>
<evidence type="ECO:0000313" key="9">
    <source>
        <dbReference type="EMBL" id="KAF5391246.1"/>
    </source>
</evidence>
<comment type="domain">
    <text evidence="5">The Q motif is unique to and characteristic of the DEAD box family of RNA helicases and controls ATP binding and hydrolysis.</text>
</comment>
<dbReference type="PROSITE" id="PS51194">
    <property type="entry name" value="HELICASE_CTER"/>
    <property type="match status" value="1"/>
</dbReference>
<accession>A0A8H5HX95</accession>
<evidence type="ECO:0000256" key="4">
    <source>
        <dbReference type="ARBA" id="ARBA00022884"/>
    </source>
</evidence>
<dbReference type="Proteomes" id="UP000518752">
    <property type="component" value="Unassembled WGS sequence"/>
</dbReference>
<feature type="compositionally biased region" description="Polar residues" evidence="6">
    <location>
        <begin position="31"/>
        <end position="54"/>
    </location>
</feature>
<evidence type="ECO:0000259" key="7">
    <source>
        <dbReference type="PROSITE" id="PS51192"/>
    </source>
</evidence>
<proteinExistence type="inferred from homology"/>
<feature type="domain" description="Helicase ATP-binding" evidence="7">
    <location>
        <begin position="87"/>
        <end position="268"/>
    </location>
</feature>
<comment type="catalytic activity">
    <reaction evidence="5">
        <text>ATP + H2O = ADP + phosphate + H(+)</text>
        <dbReference type="Rhea" id="RHEA:13065"/>
        <dbReference type="ChEBI" id="CHEBI:15377"/>
        <dbReference type="ChEBI" id="CHEBI:15378"/>
        <dbReference type="ChEBI" id="CHEBI:30616"/>
        <dbReference type="ChEBI" id="CHEBI:43474"/>
        <dbReference type="ChEBI" id="CHEBI:456216"/>
        <dbReference type="EC" id="3.6.4.13"/>
    </reaction>
</comment>
<protein>
    <recommendedName>
        <fullName evidence="5">ATP-dependent RNA helicase</fullName>
        <ecNumber evidence="5">3.6.4.13</ecNumber>
    </recommendedName>
</protein>
<dbReference type="Pfam" id="PF00270">
    <property type="entry name" value="DEAD"/>
    <property type="match status" value="1"/>
</dbReference>
<dbReference type="AlphaFoldDB" id="A0A8H5HX95"/>
<dbReference type="OrthoDB" id="193716at2759"/>
<dbReference type="GO" id="GO:0003723">
    <property type="term" value="F:RNA binding"/>
    <property type="evidence" value="ECO:0007669"/>
    <property type="project" value="UniProtKB-UniRule"/>
</dbReference>
<gene>
    <name evidence="9" type="ORF">D9757_003016</name>
</gene>
<keyword evidence="10" id="KW-1185">Reference proteome</keyword>
<dbReference type="InterPro" id="IPR027417">
    <property type="entry name" value="P-loop_NTPase"/>
</dbReference>
<evidence type="ECO:0000313" key="10">
    <source>
        <dbReference type="Proteomes" id="UP000518752"/>
    </source>
</evidence>
<dbReference type="PANTHER" id="PTHR24031">
    <property type="entry name" value="RNA HELICASE"/>
    <property type="match status" value="1"/>
</dbReference>
<dbReference type="Gene3D" id="3.40.50.300">
    <property type="entry name" value="P-loop containing nucleotide triphosphate hydrolases"/>
    <property type="match status" value="2"/>
</dbReference>
<dbReference type="GO" id="GO:0003724">
    <property type="term" value="F:RNA helicase activity"/>
    <property type="evidence" value="ECO:0007669"/>
    <property type="project" value="UniProtKB-EC"/>
</dbReference>
<evidence type="ECO:0000256" key="3">
    <source>
        <dbReference type="ARBA" id="ARBA00022840"/>
    </source>
</evidence>
<dbReference type="SMART" id="SM00487">
    <property type="entry name" value="DEXDc"/>
    <property type="match status" value="1"/>
</dbReference>
<feature type="region of interest" description="Disordered" evidence="6">
    <location>
        <begin position="28"/>
        <end position="60"/>
    </location>
</feature>
<name>A0A8H5HX95_9AGAR</name>
<dbReference type="EC" id="3.6.4.13" evidence="5"/>
<dbReference type="EMBL" id="JAACJN010000011">
    <property type="protein sequence ID" value="KAF5391246.1"/>
    <property type="molecule type" value="Genomic_DNA"/>
</dbReference>
<evidence type="ECO:0000259" key="8">
    <source>
        <dbReference type="PROSITE" id="PS51194"/>
    </source>
</evidence>
<dbReference type="Pfam" id="PF00271">
    <property type="entry name" value="Helicase_C"/>
    <property type="match status" value="1"/>
</dbReference>